<dbReference type="Pfam" id="PF09981">
    <property type="entry name" value="DUF2218"/>
    <property type="match status" value="1"/>
</dbReference>
<dbReference type="InterPro" id="IPR039374">
    <property type="entry name" value="SIP_fam"/>
</dbReference>
<dbReference type="InterPro" id="IPR017927">
    <property type="entry name" value="FAD-bd_FR_type"/>
</dbReference>
<dbReference type="PROSITE" id="PS51384">
    <property type="entry name" value="FAD_FR"/>
    <property type="match status" value="1"/>
</dbReference>
<gene>
    <name evidence="3" type="ORF">J2045_003589</name>
</gene>
<dbReference type="InterPro" id="IPR013113">
    <property type="entry name" value="SIP_FAD-bd"/>
</dbReference>
<dbReference type="Gene3D" id="2.40.30.10">
    <property type="entry name" value="Translation factors"/>
    <property type="match status" value="1"/>
</dbReference>
<dbReference type="InterPro" id="IPR039261">
    <property type="entry name" value="FNR_nucleotide-bd"/>
</dbReference>
<evidence type="ECO:0000256" key="1">
    <source>
        <dbReference type="ARBA" id="ARBA00035644"/>
    </source>
</evidence>
<proteinExistence type="inferred from homology"/>
<evidence type="ECO:0000259" key="2">
    <source>
        <dbReference type="PROSITE" id="PS51384"/>
    </source>
</evidence>
<sequence length="355" mass="39004">MDTLQNFRLSGIAVPKNAQSMLDEICEHFVEHSDVLRSEGAVLLKSDIGTADIKIVDQRLVIDLACPTEEALHLCRNMIAEHLFYFANEEPFELSWIDAATVSRLPNLHEVTVVSAENVTPRMRRVTVACDDVTPFLGGDVHVRVLIPPKGRPPAWPGLGDDGRIAWPKGDDEIVARVYTIRAVDGEKRELWIDVLQHPAAGVKTPGGDFARDAKPGDKIALIGPGGSLPKAGRMLLAGDEAALPAIARIAAEAPAQARITAIIEVEDEAEQQPLPSSATLDVRWLHRAAYEEGQSDTFKNEVKSAIAANEPGTYTWVACEKSDARDIRAFLKMRGYDRKSQSIAWYWERGKASQ</sequence>
<dbReference type="Proteomes" id="UP001238496">
    <property type="component" value="Unassembled WGS sequence"/>
</dbReference>
<feature type="domain" description="FAD-binding FR-type" evidence="2">
    <location>
        <begin position="106"/>
        <end position="232"/>
    </location>
</feature>
<organism evidence="3 4">
    <name type="scientific">Peteryoungia aggregata LMG 23059</name>
    <dbReference type="NCBI Taxonomy" id="1368425"/>
    <lineage>
        <taxon>Bacteria</taxon>
        <taxon>Pseudomonadati</taxon>
        <taxon>Pseudomonadota</taxon>
        <taxon>Alphaproteobacteria</taxon>
        <taxon>Hyphomicrobiales</taxon>
        <taxon>Rhizobiaceae</taxon>
        <taxon>Peteryoungia</taxon>
    </lineage>
</organism>
<dbReference type="Pfam" id="PF08021">
    <property type="entry name" value="FAD_binding_9"/>
    <property type="match status" value="1"/>
</dbReference>
<reference evidence="3 4" key="1">
    <citation type="submission" date="2023-07" db="EMBL/GenBank/DDBJ databases">
        <title>Genomic Encyclopedia of Type Strains, Phase IV (KMG-IV): sequencing the most valuable type-strain genomes for metagenomic binning, comparative biology and taxonomic classification.</title>
        <authorList>
            <person name="Goeker M."/>
        </authorList>
    </citation>
    <scope>NUCLEOTIDE SEQUENCE [LARGE SCALE GENOMIC DNA]</scope>
    <source>
        <strain evidence="3 4">DSM 1111</strain>
    </source>
</reference>
<accession>A0ABU0GCR8</accession>
<comment type="caution">
    <text evidence="3">The sequence shown here is derived from an EMBL/GenBank/DDBJ whole genome shotgun (WGS) entry which is preliminary data.</text>
</comment>
<dbReference type="Gene3D" id="3.40.50.80">
    <property type="entry name" value="Nucleotide-binding domain of ferredoxin-NADP reductase (FNR) module"/>
    <property type="match status" value="1"/>
</dbReference>
<dbReference type="InterPro" id="IPR014543">
    <property type="entry name" value="UCP028291"/>
</dbReference>
<protein>
    <submittedName>
        <fullName evidence="3">NADPH-dependent ferric siderophore reductase</fullName>
    </submittedName>
</protein>
<evidence type="ECO:0000313" key="3">
    <source>
        <dbReference type="EMBL" id="MDQ0422541.1"/>
    </source>
</evidence>
<dbReference type="PANTHER" id="PTHR30157">
    <property type="entry name" value="FERRIC REDUCTASE, NADPH-DEPENDENT"/>
    <property type="match status" value="1"/>
</dbReference>
<keyword evidence="4" id="KW-1185">Reference proteome</keyword>
<dbReference type="Gene3D" id="3.30.310.50">
    <property type="entry name" value="Alpha-D-phosphohexomutase, C-terminal domain"/>
    <property type="match status" value="1"/>
</dbReference>
<name>A0ABU0GCR8_9HYPH</name>
<evidence type="ECO:0000313" key="4">
    <source>
        <dbReference type="Proteomes" id="UP001238496"/>
    </source>
</evidence>
<dbReference type="SUPFAM" id="SSF63380">
    <property type="entry name" value="Riboflavin synthase domain-like"/>
    <property type="match status" value="1"/>
</dbReference>
<dbReference type="PANTHER" id="PTHR30157:SF0">
    <property type="entry name" value="NADPH-DEPENDENT FERRIC-CHELATE REDUCTASE"/>
    <property type="match status" value="1"/>
</dbReference>
<dbReference type="EMBL" id="JAUSUW010000011">
    <property type="protein sequence ID" value="MDQ0422541.1"/>
    <property type="molecule type" value="Genomic_DNA"/>
</dbReference>
<dbReference type="RefSeq" id="WP_307375177.1">
    <property type="nucleotide sequence ID" value="NZ_JAUSUW010000011.1"/>
</dbReference>
<dbReference type="CDD" id="cd06193">
    <property type="entry name" value="siderophore_interacting"/>
    <property type="match status" value="1"/>
</dbReference>
<dbReference type="Pfam" id="PF04954">
    <property type="entry name" value="SIP"/>
    <property type="match status" value="1"/>
</dbReference>
<dbReference type="InterPro" id="IPR017938">
    <property type="entry name" value="Riboflavin_synthase-like_b-brl"/>
</dbReference>
<comment type="similarity">
    <text evidence="1">Belongs to the SIP oxidoreductase family.</text>
</comment>
<dbReference type="InterPro" id="IPR007037">
    <property type="entry name" value="SIP_rossman_dom"/>
</dbReference>